<feature type="non-terminal residue" evidence="7">
    <location>
        <position position="1"/>
    </location>
</feature>
<dbReference type="Gene3D" id="3.30.40.10">
    <property type="entry name" value="Zinc/RING finger domain, C3HC4 (zinc finger)"/>
    <property type="match status" value="1"/>
</dbReference>
<name>A0A7K6RJD3_9AVES</name>
<keyword evidence="1" id="KW-0479">Metal-binding</keyword>
<dbReference type="GO" id="GO:0006397">
    <property type="term" value="P:mRNA processing"/>
    <property type="evidence" value="ECO:0007669"/>
    <property type="project" value="InterPro"/>
</dbReference>
<dbReference type="GO" id="GO:0005634">
    <property type="term" value="C:nucleus"/>
    <property type="evidence" value="ECO:0007669"/>
    <property type="project" value="TreeGrafter"/>
</dbReference>
<keyword evidence="3" id="KW-0862">Zinc</keyword>
<dbReference type="OrthoDB" id="106784at2759"/>
<dbReference type="EMBL" id="VZRY01001290">
    <property type="protein sequence ID" value="NWW86160.1"/>
    <property type="molecule type" value="Genomic_DNA"/>
</dbReference>
<evidence type="ECO:0000256" key="1">
    <source>
        <dbReference type="ARBA" id="ARBA00022723"/>
    </source>
</evidence>
<dbReference type="CDD" id="cd16620">
    <property type="entry name" value="vRING-HC-C4C4_RBBP6"/>
    <property type="match status" value="1"/>
</dbReference>
<evidence type="ECO:0000259" key="6">
    <source>
        <dbReference type="PROSITE" id="PS50158"/>
    </source>
</evidence>
<dbReference type="InterPro" id="IPR001878">
    <property type="entry name" value="Znf_CCHC"/>
</dbReference>
<dbReference type="Pfam" id="PF00098">
    <property type="entry name" value="zf-CCHC"/>
    <property type="match status" value="1"/>
</dbReference>
<dbReference type="SUPFAM" id="SSF57756">
    <property type="entry name" value="Retrovirus zinc finger-like domains"/>
    <property type="match status" value="1"/>
</dbReference>
<dbReference type="PANTHER" id="PTHR15439">
    <property type="entry name" value="RETINOBLASTOMA-BINDING PROTEIN 6"/>
    <property type="match status" value="1"/>
</dbReference>
<dbReference type="SUPFAM" id="SSF57850">
    <property type="entry name" value="RING/U-box"/>
    <property type="match status" value="1"/>
</dbReference>
<dbReference type="PANTHER" id="PTHR15439:SF0">
    <property type="entry name" value="CELL DIVISION CYCLE AND APOPTOSIS REGULATOR PROTEIN 1-RELATED"/>
    <property type="match status" value="1"/>
</dbReference>
<dbReference type="InterPro" id="IPR033489">
    <property type="entry name" value="RBBP6"/>
</dbReference>
<dbReference type="InterPro" id="IPR001841">
    <property type="entry name" value="Znf_RING"/>
</dbReference>
<dbReference type="SMART" id="SM00343">
    <property type="entry name" value="ZnF_C2HC"/>
    <property type="match status" value="1"/>
</dbReference>
<evidence type="ECO:0000256" key="3">
    <source>
        <dbReference type="ARBA" id="ARBA00022833"/>
    </source>
</evidence>
<comment type="caution">
    <text evidence="7">The sequence shown here is derived from an EMBL/GenBank/DDBJ whole genome shotgun (WGS) entry which is preliminary data.</text>
</comment>
<feature type="domain" description="CCHC-type" evidence="6">
    <location>
        <begin position="46"/>
        <end position="60"/>
    </location>
</feature>
<dbReference type="InterPro" id="IPR013083">
    <property type="entry name" value="Znf_RING/FYVE/PHD"/>
</dbReference>
<feature type="domain" description="RING-type" evidence="5">
    <location>
        <begin position="143"/>
        <end position="184"/>
    </location>
</feature>
<dbReference type="GO" id="GO:0003676">
    <property type="term" value="F:nucleic acid binding"/>
    <property type="evidence" value="ECO:0007669"/>
    <property type="project" value="InterPro"/>
</dbReference>
<reference evidence="7 8" key="1">
    <citation type="submission" date="2019-09" db="EMBL/GenBank/DDBJ databases">
        <title>Bird 10,000 Genomes (B10K) Project - Family phase.</title>
        <authorList>
            <person name="Zhang G."/>
        </authorList>
    </citation>
    <scope>NUCLEOTIDE SEQUENCE [LARGE SCALE GENOMIC DNA]</scope>
    <source>
        <strain evidence="7">B10K-DU-029-58</strain>
        <tissue evidence="7">Muscle</tissue>
    </source>
</reference>
<dbReference type="PROSITE" id="PS50089">
    <property type="entry name" value="ZF_RING_2"/>
    <property type="match status" value="1"/>
</dbReference>
<evidence type="ECO:0000259" key="5">
    <source>
        <dbReference type="PROSITE" id="PS50089"/>
    </source>
</evidence>
<evidence type="ECO:0000313" key="8">
    <source>
        <dbReference type="Proteomes" id="UP000570016"/>
    </source>
</evidence>
<keyword evidence="7" id="KW-0436">Ligase</keyword>
<proteinExistence type="predicted"/>
<keyword evidence="8" id="KW-1185">Reference proteome</keyword>
<gene>
    <name evidence="7" type="primary">Rbbp6_2</name>
    <name evidence="7" type="ORF">RHYJUB_R04322</name>
</gene>
<keyword evidence="2 4" id="KW-0863">Zinc-finger</keyword>
<dbReference type="AlphaFoldDB" id="A0A7K6RJD3"/>
<dbReference type="GO" id="GO:0016874">
    <property type="term" value="F:ligase activity"/>
    <property type="evidence" value="ECO:0007669"/>
    <property type="project" value="UniProtKB-KW"/>
</dbReference>
<organism evidence="7 8">
    <name type="scientific">Rhynochetos jubatus</name>
    <name type="common">kagu</name>
    <dbReference type="NCBI Taxonomy" id="54386"/>
    <lineage>
        <taxon>Eukaryota</taxon>
        <taxon>Metazoa</taxon>
        <taxon>Chordata</taxon>
        <taxon>Craniata</taxon>
        <taxon>Vertebrata</taxon>
        <taxon>Euteleostomi</taxon>
        <taxon>Archelosauria</taxon>
        <taxon>Archosauria</taxon>
        <taxon>Dinosauria</taxon>
        <taxon>Saurischia</taxon>
        <taxon>Theropoda</taxon>
        <taxon>Coelurosauria</taxon>
        <taxon>Aves</taxon>
        <taxon>Neognathae</taxon>
        <taxon>Neoaves</taxon>
        <taxon>Phaethontimorphae</taxon>
        <taxon>Eurypygiformes</taxon>
        <taxon>Rhynochetidae</taxon>
        <taxon>Rhynochetos</taxon>
    </lineage>
</organism>
<dbReference type="GO" id="GO:0006511">
    <property type="term" value="P:ubiquitin-dependent protein catabolic process"/>
    <property type="evidence" value="ECO:0007669"/>
    <property type="project" value="TreeGrafter"/>
</dbReference>
<feature type="non-terminal residue" evidence="7">
    <location>
        <position position="202"/>
    </location>
</feature>
<evidence type="ECO:0000313" key="7">
    <source>
        <dbReference type="EMBL" id="NWW86160.1"/>
    </source>
</evidence>
<dbReference type="Gene3D" id="4.10.60.10">
    <property type="entry name" value="Zinc finger, CCHC-type"/>
    <property type="match status" value="1"/>
</dbReference>
<dbReference type="GO" id="GO:0061630">
    <property type="term" value="F:ubiquitin protein ligase activity"/>
    <property type="evidence" value="ECO:0007669"/>
    <property type="project" value="InterPro"/>
</dbReference>
<dbReference type="InterPro" id="IPR036875">
    <property type="entry name" value="Znf_CCHC_sf"/>
</dbReference>
<dbReference type="PROSITE" id="PS50158">
    <property type="entry name" value="ZF_CCHC"/>
    <property type="match status" value="1"/>
</dbReference>
<dbReference type="GO" id="GO:0016567">
    <property type="term" value="P:protein ubiquitination"/>
    <property type="evidence" value="ECO:0007669"/>
    <property type="project" value="InterPro"/>
</dbReference>
<accession>A0A7K6RJD3</accession>
<dbReference type="Proteomes" id="UP000570016">
    <property type="component" value="Unassembled WGS sequence"/>
</dbReference>
<protein>
    <submittedName>
        <fullName evidence="7">RBBP6 ligase</fullName>
    </submittedName>
</protein>
<sequence>QTANLAEASTSEEEKIEAMMAQSCQDYHPPHYTRNPWCSPAPSYTCFRCRKPGHYKKNCPTKGDTNFKPVPRIKRSAGIPRSFVTEVTDPKTKVAMLTNSEKYAIPTINAEAYARGKKEKPLFSAEEPSSSSLKDPVPEELLCLICRDIMTDAAIIPCCGNSFCDYCVRTALLESEEHRCPTCHQTKVSPDALVANKSLRKV</sequence>
<dbReference type="SMART" id="SM00184">
    <property type="entry name" value="RING"/>
    <property type="match status" value="1"/>
</dbReference>
<evidence type="ECO:0000256" key="4">
    <source>
        <dbReference type="PROSITE-ProRule" id="PRU00047"/>
    </source>
</evidence>
<dbReference type="GO" id="GO:0008270">
    <property type="term" value="F:zinc ion binding"/>
    <property type="evidence" value="ECO:0007669"/>
    <property type="project" value="UniProtKB-KW"/>
</dbReference>
<evidence type="ECO:0000256" key="2">
    <source>
        <dbReference type="ARBA" id="ARBA00022771"/>
    </source>
</evidence>